<dbReference type="EMBL" id="CP059833">
    <property type="protein sequence ID" value="QMV84332.1"/>
    <property type="molecule type" value="Genomic_DNA"/>
</dbReference>
<dbReference type="Proteomes" id="UP000515570">
    <property type="component" value="Chromosome"/>
</dbReference>
<evidence type="ECO:0000313" key="2">
    <source>
        <dbReference type="Proteomes" id="UP000515570"/>
    </source>
</evidence>
<reference evidence="1 2" key="1">
    <citation type="submission" date="2020-07" db="EMBL/GenBank/DDBJ databases">
        <title>non toxigenic Corynebacterium sp. nov from a clinical source.</title>
        <authorList>
            <person name="Bernier A.-M."/>
            <person name="Bernard K."/>
        </authorList>
    </citation>
    <scope>NUCLEOTIDE SEQUENCE [LARGE SCALE GENOMIC DNA]</scope>
    <source>
        <strain evidence="2">NML 93-0612</strain>
    </source>
</reference>
<dbReference type="AlphaFoldDB" id="A0A7G5FCJ1"/>
<proteinExistence type="predicted"/>
<organism evidence="1 2">
    <name type="scientific">Corynebacterium hindlerae</name>
    <dbReference type="NCBI Taxonomy" id="699041"/>
    <lineage>
        <taxon>Bacteria</taxon>
        <taxon>Bacillati</taxon>
        <taxon>Actinomycetota</taxon>
        <taxon>Actinomycetes</taxon>
        <taxon>Mycobacteriales</taxon>
        <taxon>Corynebacteriaceae</taxon>
        <taxon>Corynebacterium</taxon>
    </lineage>
</organism>
<evidence type="ECO:0000313" key="1">
    <source>
        <dbReference type="EMBL" id="QMV84332.1"/>
    </source>
</evidence>
<name>A0A7G5FCJ1_9CORY</name>
<protein>
    <submittedName>
        <fullName evidence="1">Uncharacterized protein</fullName>
    </submittedName>
</protein>
<accession>A0A7G5FCJ1</accession>
<dbReference type="RefSeq" id="WP_182385141.1">
    <property type="nucleotide sequence ID" value="NZ_CP059833.1"/>
</dbReference>
<keyword evidence="2" id="KW-1185">Reference proteome</keyword>
<sequence length="132" mass="14715">MITNIPEISTLTFVDPFLLTDPLHIPMLNKALPFAVCTSATDEDLPRLMSAIINFRALSRPEFQLRTQDAVLSATAVPFDKPADIWEHISFGEQPTVQRRGKHWEVALPSTVHGRQLAITLLDGNREPLAVC</sequence>
<gene>
    <name evidence="1" type="ORF">HW450_08095</name>
</gene>